<dbReference type="CDD" id="cd00037">
    <property type="entry name" value="CLECT"/>
    <property type="match status" value="1"/>
</dbReference>
<evidence type="ECO:0000313" key="3">
    <source>
        <dbReference type="WBParaSite" id="ACRNAN_Path_1378.g5408.t1"/>
    </source>
</evidence>
<sequence length="281" mass="32046">MNPDSGFGFWIRILNPDSESEFRNQILILIENQSPEFGFRIRIQDPVMRPKIHWALHTETGLNYTTHTYILHTRPHGGQLDLNTDQESVKSTCRSRTIAPVVYENAISRQVILPGGIWRDQNGAVIQGLQTVEVQAPLDVLPYFERICPSRAWYQSTINPNNCYNFVKSAKDWTSANNDCQQQDSRSTLTSIDSAFENNEVLTNGQSRTGCTQFFIGLQEQLSNVWTWINNDTSAYRNWRSGYPDTNAKNKCSQLNSSDGRWTNIDCSTTTGCYVCEIKNN</sequence>
<accession>A0A914BZS5</accession>
<dbReference type="Pfam" id="PF00059">
    <property type="entry name" value="Lectin_C"/>
    <property type="match status" value="1"/>
</dbReference>
<evidence type="ECO:0000259" key="1">
    <source>
        <dbReference type="PROSITE" id="PS50041"/>
    </source>
</evidence>
<dbReference type="InterPro" id="IPR016187">
    <property type="entry name" value="CTDL_fold"/>
</dbReference>
<evidence type="ECO:0000313" key="2">
    <source>
        <dbReference type="Proteomes" id="UP000887540"/>
    </source>
</evidence>
<dbReference type="InterPro" id="IPR001304">
    <property type="entry name" value="C-type_lectin-like"/>
</dbReference>
<dbReference type="InterPro" id="IPR016186">
    <property type="entry name" value="C-type_lectin-like/link_sf"/>
</dbReference>
<name>A0A914BZS5_9BILA</name>
<dbReference type="WBParaSite" id="ACRNAN_Path_1378.g5408.t1">
    <property type="protein sequence ID" value="ACRNAN_Path_1378.g5408.t1"/>
    <property type="gene ID" value="ACRNAN_Path_1378.g5408"/>
</dbReference>
<dbReference type="InterPro" id="IPR013780">
    <property type="entry name" value="Glyco_hydro_b"/>
</dbReference>
<dbReference type="InterPro" id="IPR050111">
    <property type="entry name" value="C-type_lectin/snaclec_domain"/>
</dbReference>
<reference evidence="3" key="1">
    <citation type="submission" date="2022-11" db="UniProtKB">
        <authorList>
            <consortium name="WormBaseParasite"/>
        </authorList>
    </citation>
    <scope>IDENTIFICATION</scope>
</reference>
<proteinExistence type="predicted"/>
<organism evidence="2 3">
    <name type="scientific">Acrobeloides nanus</name>
    <dbReference type="NCBI Taxonomy" id="290746"/>
    <lineage>
        <taxon>Eukaryota</taxon>
        <taxon>Metazoa</taxon>
        <taxon>Ecdysozoa</taxon>
        <taxon>Nematoda</taxon>
        <taxon>Chromadorea</taxon>
        <taxon>Rhabditida</taxon>
        <taxon>Tylenchina</taxon>
        <taxon>Cephalobomorpha</taxon>
        <taxon>Cephaloboidea</taxon>
        <taxon>Cephalobidae</taxon>
        <taxon>Acrobeloides</taxon>
    </lineage>
</organism>
<keyword evidence="2" id="KW-1185">Reference proteome</keyword>
<dbReference type="SUPFAM" id="SSF56436">
    <property type="entry name" value="C-type lectin-like"/>
    <property type="match status" value="1"/>
</dbReference>
<dbReference type="PROSITE" id="PS50041">
    <property type="entry name" value="C_TYPE_LECTIN_2"/>
    <property type="match status" value="1"/>
</dbReference>
<dbReference type="AlphaFoldDB" id="A0A914BZS5"/>
<protein>
    <submittedName>
        <fullName evidence="3">C-type lectin domain-containing protein</fullName>
    </submittedName>
</protein>
<feature type="domain" description="C-type lectin" evidence="1">
    <location>
        <begin position="159"/>
        <end position="268"/>
    </location>
</feature>
<dbReference type="SMART" id="SM00034">
    <property type="entry name" value="CLECT"/>
    <property type="match status" value="1"/>
</dbReference>
<dbReference type="Gene3D" id="2.60.40.1180">
    <property type="entry name" value="Golgi alpha-mannosidase II"/>
    <property type="match status" value="1"/>
</dbReference>
<dbReference type="Gene3D" id="3.10.100.10">
    <property type="entry name" value="Mannose-Binding Protein A, subunit A"/>
    <property type="match status" value="1"/>
</dbReference>
<dbReference type="PANTHER" id="PTHR22803">
    <property type="entry name" value="MANNOSE, PHOSPHOLIPASE, LECTIN RECEPTOR RELATED"/>
    <property type="match status" value="1"/>
</dbReference>
<dbReference type="Proteomes" id="UP000887540">
    <property type="component" value="Unplaced"/>
</dbReference>